<keyword evidence="3 4" id="KW-0443">Lipid metabolism</keyword>
<dbReference type="InterPro" id="IPR050301">
    <property type="entry name" value="NTE"/>
</dbReference>
<dbReference type="SUPFAM" id="SSF52151">
    <property type="entry name" value="FabD/lysophospholipase-like"/>
    <property type="match status" value="1"/>
</dbReference>
<name>A4CHZ1_ROBBH</name>
<evidence type="ECO:0000256" key="2">
    <source>
        <dbReference type="ARBA" id="ARBA00022963"/>
    </source>
</evidence>
<dbReference type="EMBL" id="CP001712">
    <property type="protein sequence ID" value="EAR16549.1"/>
    <property type="molecule type" value="Genomic_DNA"/>
</dbReference>
<dbReference type="GO" id="GO:0016787">
    <property type="term" value="F:hydrolase activity"/>
    <property type="evidence" value="ECO:0007669"/>
    <property type="project" value="UniProtKB-UniRule"/>
</dbReference>
<dbReference type="Pfam" id="PF01734">
    <property type="entry name" value="Patatin"/>
    <property type="match status" value="1"/>
</dbReference>
<accession>A4CHZ1</accession>
<dbReference type="CDD" id="cd07205">
    <property type="entry name" value="Pat_PNPLA6_PNPLA7_NTE1_like"/>
    <property type="match status" value="1"/>
</dbReference>
<feature type="active site" description="Proton acceptor" evidence="4">
    <location>
        <position position="156"/>
    </location>
</feature>
<evidence type="ECO:0000259" key="5">
    <source>
        <dbReference type="PROSITE" id="PS51635"/>
    </source>
</evidence>
<dbReference type="PANTHER" id="PTHR14226">
    <property type="entry name" value="NEUROPATHY TARGET ESTERASE/SWISS CHEESE D.MELANOGASTER"/>
    <property type="match status" value="1"/>
</dbReference>
<sequence length="261" mass="28787">MEYPGGDESGIVFSGGGVRGMAHIGVIRALREYDLDPQWVSGSSVGALVGALYAADASVDAMLSFFKETPLFRYNFFSISKPGFIDTDRYYKLFESYWPDNSFEKLSRRLYVAATNLNLGQEAYFQSGELIRPLLASAALPPIFSPVAMGEALYADGGIMNNFPLEPIAPHCRYVIGSNVSVIGKVGSREIRSSIQLTNRTTALMIYAINRNKIHSCDLVFEPPELEKIGVLDKKGIERAYQIGYDHGRIVLDRARGNGQP</sequence>
<keyword evidence="7" id="KW-1185">Reference proteome</keyword>
<dbReference type="PROSITE" id="PS51635">
    <property type="entry name" value="PNPLA"/>
    <property type="match status" value="1"/>
</dbReference>
<dbReference type="InterPro" id="IPR002641">
    <property type="entry name" value="PNPLA_dom"/>
</dbReference>
<feature type="domain" description="PNPLA" evidence="5">
    <location>
        <begin position="11"/>
        <end position="169"/>
    </location>
</feature>
<keyword evidence="1 4" id="KW-0378">Hydrolase</keyword>
<feature type="short sequence motif" description="GXGXXG" evidence="4">
    <location>
        <begin position="15"/>
        <end position="20"/>
    </location>
</feature>
<dbReference type="OrthoDB" id="9770965at2"/>
<feature type="active site" description="Nucleophile" evidence="4">
    <location>
        <position position="44"/>
    </location>
</feature>
<dbReference type="eggNOG" id="COG1752">
    <property type="taxonomic scope" value="Bacteria"/>
</dbReference>
<dbReference type="RefSeq" id="WP_015753306.1">
    <property type="nucleotide sequence ID" value="NC_013222.1"/>
</dbReference>
<dbReference type="HOGENOM" id="CLU_047251_0_1_10"/>
<dbReference type="Gene3D" id="3.40.1090.10">
    <property type="entry name" value="Cytosolic phospholipase A2 catalytic domain"/>
    <property type="match status" value="1"/>
</dbReference>
<evidence type="ECO:0000256" key="3">
    <source>
        <dbReference type="ARBA" id="ARBA00023098"/>
    </source>
</evidence>
<organism evidence="6 7">
    <name type="scientific">Robiginitalea biformata (strain ATCC BAA-864 / DSM 15991 / KCTC 12146 / HTCC2501)</name>
    <dbReference type="NCBI Taxonomy" id="313596"/>
    <lineage>
        <taxon>Bacteria</taxon>
        <taxon>Pseudomonadati</taxon>
        <taxon>Bacteroidota</taxon>
        <taxon>Flavobacteriia</taxon>
        <taxon>Flavobacteriales</taxon>
        <taxon>Flavobacteriaceae</taxon>
        <taxon>Robiginitalea</taxon>
    </lineage>
</organism>
<dbReference type="InterPro" id="IPR016035">
    <property type="entry name" value="Acyl_Trfase/lysoPLipase"/>
</dbReference>
<dbReference type="GO" id="GO:0016042">
    <property type="term" value="P:lipid catabolic process"/>
    <property type="evidence" value="ECO:0007669"/>
    <property type="project" value="UniProtKB-UniRule"/>
</dbReference>
<dbReference type="AlphaFoldDB" id="A4CHZ1"/>
<evidence type="ECO:0000313" key="7">
    <source>
        <dbReference type="Proteomes" id="UP000009049"/>
    </source>
</evidence>
<evidence type="ECO:0000313" key="6">
    <source>
        <dbReference type="EMBL" id="EAR16549.1"/>
    </source>
</evidence>
<keyword evidence="2 4" id="KW-0442">Lipid degradation</keyword>
<dbReference type="PANTHER" id="PTHR14226:SF78">
    <property type="entry name" value="SLR0060 PROTEIN"/>
    <property type="match status" value="1"/>
</dbReference>
<evidence type="ECO:0000256" key="1">
    <source>
        <dbReference type="ARBA" id="ARBA00022801"/>
    </source>
</evidence>
<dbReference type="Proteomes" id="UP000009049">
    <property type="component" value="Chromosome"/>
</dbReference>
<evidence type="ECO:0000256" key="4">
    <source>
        <dbReference type="PROSITE-ProRule" id="PRU01161"/>
    </source>
</evidence>
<protein>
    <recommendedName>
        <fullName evidence="5">PNPLA domain-containing protein</fullName>
    </recommendedName>
</protein>
<gene>
    <name evidence="6" type="ordered locus">RB2501_06605</name>
</gene>
<feature type="short sequence motif" description="GXSXG" evidence="4">
    <location>
        <begin position="42"/>
        <end position="46"/>
    </location>
</feature>
<reference evidence="6 7" key="1">
    <citation type="journal article" date="2009" name="J. Bacteriol.">
        <title>Complete genome sequence of Robiginitalea biformata HTCC2501.</title>
        <authorList>
            <person name="Oh H.M."/>
            <person name="Giovannoni S.J."/>
            <person name="Lee K."/>
            <person name="Ferriera S."/>
            <person name="Johnson J."/>
            <person name="Cho J.C."/>
        </authorList>
    </citation>
    <scope>NUCLEOTIDE SEQUENCE [LARGE SCALE GENOMIC DNA]</scope>
    <source>
        <strain evidence="7">ATCC BAA-864 / HTCC2501 / KCTC 12146</strain>
    </source>
</reference>
<proteinExistence type="predicted"/>
<feature type="short sequence motif" description="DGA/G" evidence="4">
    <location>
        <begin position="156"/>
        <end position="158"/>
    </location>
</feature>
<dbReference type="KEGG" id="rbi:RB2501_06605"/>